<feature type="compositionally biased region" description="Basic and acidic residues" evidence="2">
    <location>
        <begin position="151"/>
        <end position="163"/>
    </location>
</feature>
<sequence length="535" mass="58269">MHPLDPQAQGLVDDRVAEEEHGQFPIEYHSRLTGPSSPASYGSSIRASTARRRAAMSNKPINNHLSETTPLRLSPAALQTPTAPQSTPQSTPRSTPPVVPLNLTPPSAAHYLPSCSVRTRDPGSHVEPTSPKLQSPLRHSINLNTNSLDAESQHYRISSDKPRAQSVDMSFTGDNKRPAASRTRSSLPAVVEEPGRNRLPTWLSRPNAPAPLSTTIPERRRSTSSASKASTPTSARFNFFGALTSSPSPASPTEEQNEALMNLDIEKGLFPNGVPGEGTAFSPSAFKNLQMNATGLLSKFQAAYEQRTAEFRELQAERDIEEFNKSEAELKVEQLEKQLEEQSTIMAERDAMIEYLLNQLAHEKDRADQTTNGEKENTTSAASIVSEDLGVDEDRLRRWRKSTSTSSDDESVDEVSVFSRSRSPTFSTTISEISPITAPTAPAAQAKPVSLEPPRAARNSVPQMSPFQKLIRGMSSEKPKPAPTSNCLNCQGQNASMAWDTVNLLKDENKGLKVRVEELETAVEGALDVVNGLGL</sequence>
<feature type="region of interest" description="Disordered" evidence="2">
    <location>
        <begin position="1"/>
        <end position="233"/>
    </location>
</feature>
<dbReference type="AlphaFoldDB" id="A0A2T4GLK1"/>
<name>A0A2T4GLK1_FUSCU</name>
<feature type="compositionally biased region" description="Basic and acidic residues" evidence="2">
    <location>
        <begin position="12"/>
        <end position="22"/>
    </location>
</feature>
<reference evidence="3 5" key="1">
    <citation type="submission" date="2018-02" db="EMBL/GenBank/DDBJ databases">
        <title>Fusarium culmorum secondary metabolites in fungal-bacterial-plant interactions.</title>
        <authorList>
            <person name="Schmidt R."/>
        </authorList>
    </citation>
    <scope>NUCLEOTIDE SEQUENCE [LARGE SCALE GENOMIC DNA]</scope>
    <source>
        <strain evidence="3 5">PV</strain>
    </source>
</reference>
<accession>A0A2T4GLK1</accession>
<dbReference type="Proteomes" id="UP000241587">
    <property type="component" value="Unassembled WGS sequence"/>
</dbReference>
<feature type="compositionally biased region" description="Polar residues" evidence="2">
    <location>
        <begin position="141"/>
        <end position="150"/>
    </location>
</feature>
<evidence type="ECO:0000313" key="4">
    <source>
        <dbReference type="EMBL" id="QPC61557.1"/>
    </source>
</evidence>
<feature type="compositionally biased region" description="Low complexity" evidence="2">
    <location>
        <begin position="223"/>
        <end position="233"/>
    </location>
</feature>
<organism evidence="3 5">
    <name type="scientific">Fusarium culmorum</name>
    <dbReference type="NCBI Taxonomy" id="5516"/>
    <lineage>
        <taxon>Eukaryota</taxon>
        <taxon>Fungi</taxon>
        <taxon>Dikarya</taxon>
        <taxon>Ascomycota</taxon>
        <taxon>Pezizomycotina</taxon>
        <taxon>Sordariomycetes</taxon>
        <taxon>Hypocreomycetidae</taxon>
        <taxon>Hypocreales</taxon>
        <taxon>Nectriaceae</taxon>
        <taxon>Fusarium</taxon>
    </lineage>
</organism>
<evidence type="ECO:0000313" key="3">
    <source>
        <dbReference type="EMBL" id="PTD04444.1"/>
    </source>
</evidence>
<feature type="compositionally biased region" description="Low complexity" evidence="2">
    <location>
        <begin position="73"/>
        <end position="93"/>
    </location>
</feature>
<feature type="region of interest" description="Disordered" evidence="2">
    <location>
        <begin position="440"/>
        <end position="460"/>
    </location>
</feature>
<dbReference type="OrthoDB" id="5377009at2759"/>
<dbReference type="EMBL" id="PVEM01000012">
    <property type="protein sequence ID" value="PTD04444.1"/>
    <property type="molecule type" value="Genomic_DNA"/>
</dbReference>
<reference evidence="4" key="2">
    <citation type="submission" date="2020-11" db="EMBL/GenBank/DDBJ databases">
        <title>The chromosome-scale genome resource for two endophytic Fusarium species: F. culmorum and F. pseudograminearum.</title>
        <authorList>
            <person name="Yuan Z."/>
        </authorList>
    </citation>
    <scope>NUCLEOTIDE SEQUENCE</scope>
    <source>
        <strain evidence="4">Class2-1B</strain>
    </source>
</reference>
<evidence type="ECO:0000256" key="2">
    <source>
        <dbReference type="SAM" id="MobiDB-lite"/>
    </source>
</evidence>
<evidence type="ECO:0000256" key="1">
    <source>
        <dbReference type="SAM" id="Coils"/>
    </source>
</evidence>
<feature type="region of interest" description="Disordered" evidence="2">
    <location>
        <begin position="365"/>
        <end position="387"/>
    </location>
</feature>
<protein>
    <submittedName>
        <fullName evidence="3">Uncharacterized protein</fullName>
    </submittedName>
</protein>
<dbReference type="EMBL" id="CP064748">
    <property type="protein sequence ID" value="QPC61557.1"/>
    <property type="molecule type" value="Genomic_DNA"/>
</dbReference>
<evidence type="ECO:0000313" key="5">
    <source>
        <dbReference type="Proteomes" id="UP000241587"/>
    </source>
</evidence>
<feature type="coiled-coil region" evidence="1">
    <location>
        <begin position="297"/>
        <end position="345"/>
    </location>
</feature>
<gene>
    <name evidence="3" type="ORF">FCULG_00000951</name>
    <name evidence="4" type="ORF">HYE67_003788</name>
</gene>
<keyword evidence="1" id="KW-0175">Coiled coil</keyword>
<dbReference type="Proteomes" id="UP000663297">
    <property type="component" value="Chromosome 2"/>
</dbReference>
<feature type="compositionally biased region" description="Basic and acidic residues" evidence="2">
    <location>
        <begin position="365"/>
        <end position="377"/>
    </location>
</feature>
<dbReference type="OMA" id="SDWFQGK"/>
<feature type="compositionally biased region" description="Polar residues" evidence="2">
    <location>
        <begin position="59"/>
        <end position="71"/>
    </location>
</feature>
<proteinExistence type="predicted"/>
<feature type="compositionally biased region" description="Polar residues" evidence="2">
    <location>
        <begin position="33"/>
        <end position="42"/>
    </location>
</feature>
<keyword evidence="5" id="KW-1185">Reference proteome</keyword>